<comment type="caution">
    <text evidence="1">The sequence shown here is derived from an EMBL/GenBank/DDBJ whole genome shotgun (WGS) entry which is preliminary data.</text>
</comment>
<dbReference type="RefSeq" id="WP_107664282.1">
    <property type="nucleotide sequence ID" value="NZ_PZKG01000054.1"/>
</dbReference>
<evidence type="ECO:0008006" key="3">
    <source>
        <dbReference type="Google" id="ProtNLM"/>
    </source>
</evidence>
<protein>
    <recommendedName>
        <fullName evidence="3">IS630 family transposase</fullName>
    </recommendedName>
</protein>
<sequence>MLDRTISTLAGIFAADTPRKVVWRADVVLATADGCGTNEIMCRAATSKPTVWRWQERYLEDGVAGVLRKTRPSPVPPLPRETRLQVIAKTAQENPPHATQWSRSLMAEAVAFDHQASAESGQRPA</sequence>
<dbReference type="EMBL" id="PZKG01000054">
    <property type="protein sequence ID" value="PTE21343.1"/>
    <property type="molecule type" value="Genomic_DNA"/>
</dbReference>
<evidence type="ECO:0000313" key="2">
    <source>
        <dbReference type="Proteomes" id="UP000241010"/>
    </source>
</evidence>
<dbReference type="Proteomes" id="UP000241010">
    <property type="component" value="Unassembled WGS sequence"/>
</dbReference>
<dbReference type="SUPFAM" id="SSF46689">
    <property type="entry name" value="Homeodomain-like"/>
    <property type="match status" value="1"/>
</dbReference>
<dbReference type="InterPro" id="IPR009057">
    <property type="entry name" value="Homeodomain-like_sf"/>
</dbReference>
<dbReference type="OrthoDB" id="2375382at2"/>
<dbReference type="Pfam" id="PF13565">
    <property type="entry name" value="HTH_32"/>
    <property type="match status" value="1"/>
</dbReference>
<reference evidence="1 2" key="1">
    <citation type="submission" date="2018-03" db="EMBL/GenBank/DDBJ databases">
        <title>Cereibacter changlensis.</title>
        <authorList>
            <person name="Meyer T.E."/>
            <person name="Miller S."/>
            <person name="Lodha T."/>
            <person name="Gandham S."/>
            <person name="Chintalapati S."/>
            <person name="Chintalapati V.R."/>
        </authorList>
    </citation>
    <scope>NUCLEOTIDE SEQUENCE [LARGE SCALE GENOMIC DNA]</scope>
    <source>
        <strain evidence="1 2">JA139</strain>
    </source>
</reference>
<organism evidence="1 2">
    <name type="scientific">Cereibacter changlensis JA139</name>
    <dbReference type="NCBI Taxonomy" id="1188249"/>
    <lineage>
        <taxon>Bacteria</taxon>
        <taxon>Pseudomonadati</taxon>
        <taxon>Pseudomonadota</taxon>
        <taxon>Alphaproteobacteria</taxon>
        <taxon>Rhodobacterales</taxon>
        <taxon>Paracoccaceae</taxon>
        <taxon>Cereibacter</taxon>
    </lineage>
</organism>
<accession>A0A2T4JUA5</accession>
<keyword evidence="2" id="KW-1185">Reference proteome</keyword>
<proteinExistence type="predicted"/>
<evidence type="ECO:0000313" key="1">
    <source>
        <dbReference type="EMBL" id="PTE21343.1"/>
    </source>
</evidence>
<dbReference type="AlphaFoldDB" id="A0A2T4JUA5"/>
<gene>
    <name evidence="1" type="ORF">C5F48_12710</name>
</gene>
<name>A0A2T4JUA5_9RHOB</name>